<dbReference type="AlphaFoldDB" id="A0A3Q7HJ56"/>
<keyword evidence="2" id="KW-1185">Reference proteome</keyword>
<proteinExistence type="predicted"/>
<reference evidence="1" key="1">
    <citation type="journal article" date="2012" name="Nature">
        <title>The tomato genome sequence provides insights into fleshy fruit evolution.</title>
        <authorList>
            <consortium name="Tomato Genome Consortium"/>
        </authorList>
    </citation>
    <scope>NUCLEOTIDE SEQUENCE [LARGE SCALE GENOMIC DNA]</scope>
    <source>
        <strain evidence="1">cv. Heinz 1706</strain>
    </source>
</reference>
<dbReference type="Gramene" id="Solyc08g015640.1.1">
    <property type="protein sequence ID" value="Solyc08g015640.1.1.1"/>
    <property type="gene ID" value="Solyc08g015640.1"/>
</dbReference>
<dbReference type="InParanoid" id="A0A3Q7HJ56"/>
<dbReference type="EnsemblPlants" id="Solyc08g015640.1.1">
    <property type="protein sequence ID" value="Solyc08g015640.1.1.1"/>
    <property type="gene ID" value="Solyc08g015640.1"/>
</dbReference>
<protein>
    <submittedName>
        <fullName evidence="1">Uncharacterized protein</fullName>
    </submittedName>
</protein>
<evidence type="ECO:0000313" key="2">
    <source>
        <dbReference type="Proteomes" id="UP000004994"/>
    </source>
</evidence>
<dbReference type="Proteomes" id="UP000004994">
    <property type="component" value="Chromosome 8"/>
</dbReference>
<name>A0A3Q7HJ56_SOLLC</name>
<reference evidence="1" key="2">
    <citation type="submission" date="2019-01" db="UniProtKB">
        <authorList>
            <consortium name="EnsemblPlants"/>
        </authorList>
    </citation>
    <scope>IDENTIFICATION</scope>
    <source>
        <strain evidence="1">cv. Heinz 1706</strain>
    </source>
</reference>
<dbReference type="PaxDb" id="4081-Solyc08g015640.1.1"/>
<organism evidence="1">
    <name type="scientific">Solanum lycopersicum</name>
    <name type="common">Tomato</name>
    <name type="synonym">Lycopersicon esculentum</name>
    <dbReference type="NCBI Taxonomy" id="4081"/>
    <lineage>
        <taxon>Eukaryota</taxon>
        <taxon>Viridiplantae</taxon>
        <taxon>Streptophyta</taxon>
        <taxon>Embryophyta</taxon>
        <taxon>Tracheophyta</taxon>
        <taxon>Spermatophyta</taxon>
        <taxon>Magnoliopsida</taxon>
        <taxon>eudicotyledons</taxon>
        <taxon>Gunneridae</taxon>
        <taxon>Pentapetalae</taxon>
        <taxon>asterids</taxon>
        <taxon>lamiids</taxon>
        <taxon>Solanales</taxon>
        <taxon>Solanaceae</taxon>
        <taxon>Solanoideae</taxon>
        <taxon>Solaneae</taxon>
        <taxon>Solanum</taxon>
        <taxon>Solanum subgen. Lycopersicon</taxon>
    </lineage>
</organism>
<accession>A0A3Q7HJ56</accession>
<evidence type="ECO:0000313" key="1">
    <source>
        <dbReference type="EnsemblPlants" id="Solyc08g015640.1.1.1"/>
    </source>
</evidence>
<sequence length="58" mass="6886">MLSRQFDFTESISKNFISLLSRLRNVLFFLFLFIDALVHPFRLSTVVKNRSVRVIFCC</sequence>